<name>A0ABR1UW06_9PEZI</name>
<feature type="compositionally biased region" description="Pro residues" evidence="2">
    <location>
        <begin position="229"/>
        <end position="241"/>
    </location>
</feature>
<dbReference type="CDD" id="cd15457">
    <property type="entry name" value="NADAR"/>
    <property type="match status" value="1"/>
</dbReference>
<feature type="compositionally biased region" description="Basic and acidic residues" evidence="2">
    <location>
        <begin position="216"/>
        <end position="227"/>
    </location>
</feature>
<dbReference type="Gene3D" id="1.10.357.40">
    <property type="entry name" value="YbiA-like"/>
    <property type="match status" value="1"/>
</dbReference>
<feature type="compositionally biased region" description="Polar residues" evidence="2">
    <location>
        <begin position="277"/>
        <end position="288"/>
    </location>
</feature>
<dbReference type="InterPro" id="IPR012816">
    <property type="entry name" value="NADAR"/>
</dbReference>
<protein>
    <recommendedName>
        <fullName evidence="3">NADAR domain-containing protein</fullName>
    </recommendedName>
</protein>
<reference evidence="4 5" key="1">
    <citation type="submission" date="2023-01" db="EMBL/GenBank/DDBJ databases">
        <title>Analysis of 21 Apiospora genomes using comparative genomics revels a genus with tremendous synthesis potential of carbohydrate active enzymes and secondary metabolites.</title>
        <authorList>
            <person name="Sorensen T."/>
        </authorList>
    </citation>
    <scope>NUCLEOTIDE SEQUENCE [LARGE SCALE GENOMIC DNA]</scope>
    <source>
        <strain evidence="4 5">CBS 83171</strain>
    </source>
</reference>
<dbReference type="SUPFAM" id="SSF143990">
    <property type="entry name" value="YbiA-like"/>
    <property type="match status" value="1"/>
</dbReference>
<feature type="compositionally biased region" description="Polar residues" evidence="2">
    <location>
        <begin position="370"/>
        <end position="385"/>
    </location>
</feature>
<evidence type="ECO:0000256" key="2">
    <source>
        <dbReference type="SAM" id="MobiDB-lite"/>
    </source>
</evidence>
<dbReference type="EMBL" id="JAQQWM010000005">
    <property type="protein sequence ID" value="KAK8063119.1"/>
    <property type="molecule type" value="Genomic_DNA"/>
</dbReference>
<dbReference type="NCBIfam" id="TIGR02464">
    <property type="entry name" value="ribofla_fusion"/>
    <property type="match status" value="1"/>
</dbReference>
<feature type="compositionally biased region" description="Polar residues" evidence="2">
    <location>
        <begin position="321"/>
        <end position="333"/>
    </location>
</feature>
<sequence length="486" mass="52528">MATRQRPGPGAMPRLYFNGKHGEHGYLSHRHEHDFEDNRYPGVVFPTMEHYMHYAKAMLFNDVELANAIMKVPKTATTGIAKKAAKVKNFDQETWDENKVKIAGRGNIKKFTAPGAGDMRRQLLATQGKHLVYACMDKVWGIGMYADIAEYRRHHWGSNLLGKALMAVRNASPKLSWEVRTAQFPASATKQGSNGGKGHTKAGDDTTAGPSNSGVQDKDASDVEENPKPITPQPVADPLPTEPGTTTEPSTSHDADTSSHPSAPAPEPEHDDKEPSNRQSSDLTTTQPEVEATDSVASQAPNAEPEQHHEQPIEVQPSEPQPSEIQSTDTQPSEPIAAEPETKAPETVVPPANGATSVPPTPDITEPMAKTQTEDLASATGTLPSSGPPKTAAATDKKTPRSRKRRNPGTEDSVPKRMATEPRVAGAMPLMNEQGDGLQLVQTSAAEAPGGKSGDALNSALLKEMQEMNQHMKEMKQDLQEIKRLI</sequence>
<dbReference type="Proteomes" id="UP001446871">
    <property type="component" value="Unassembled WGS sequence"/>
</dbReference>
<dbReference type="InterPro" id="IPR037238">
    <property type="entry name" value="YbiA-like_sf"/>
</dbReference>
<proteinExistence type="predicted"/>
<feature type="coiled-coil region" evidence="1">
    <location>
        <begin position="458"/>
        <end position="485"/>
    </location>
</feature>
<keyword evidence="5" id="KW-1185">Reference proteome</keyword>
<evidence type="ECO:0000259" key="3">
    <source>
        <dbReference type="Pfam" id="PF08719"/>
    </source>
</evidence>
<feature type="domain" description="NADAR" evidence="3">
    <location>
        <begin position="16"/>
        <end position="170"/>
    </location>
</feature>
<evidence type="ECO:0000313" key="4">
    <source>
        <dbReference type="EMBL" id="KAK8063119.1"/>
    </source>
</evidence>
<evidence type="ECO:0000313" key="5">
    <source>
        <dbReference type="Proteomes" id="UP001446871"/>
    </source>
</evidence>
<organism evidence="4 5">
    <name type="scientific">Apiospora saccharicola</name>
    <dbReference type="NCBI Taxonomy" id="335842"/>
    <lineage>
        <taxon>Eukaryota</taxon>
        <taxon>Fungi</taxon>
        <taxon>Dikarya</taxon>
        <taxon>Ascomycota</taxon>
        <taxon>Pezizomycotina</taxon>
        <taxon>Sordariomycetes</taxon>
        <taxon>Xylariomycetidae</taxon>
        <taxon>Amphisphaeriales</taxon>
        <taxon>Apiosporaceae</taxon>
        <taxon>Apiospora</taxon>
    </lineage>
</organism>
<feature type="region of interest" description="Disordered" evidence="2">
    <location>
        <begin position="185"/>
        <end position="420"/>
    </location>
</feature>
<evidence type="ECO:0000256" key="1">
    <source>
        <dbReference type="SAM" id="Coils"/>
    </source>
</evidence>
<feature type="compositionally biased region" description="Basic and acidic residues" evidence="2">
    <location>
        <begin position="267"/>
        <end position="276"/>
    </location>
</feature>
<comment type="caution">
    <text evidence="4">The sequence shown here is derived from an EMBL/GenBank/DDBJ whole genome shotgun (WGS) entry which is preliminary data.</text>
</comment>
<dbReference type="Pfam" id="PF08719">
    <property type="entry name" value="NADAR"/>
    <property type="match status" value="1"/>
</dbReference>
<gene>
    <name evidence="4" type="ORF">PG996_007771</name>
</gene>
<keyword evidence="1" id="KW-0175">Coiled coil</keyword>
<accession>A0ABR1UW06</accession>